<accession>I0WD88</accession>
<dbReference type="EMBL" id="AJJU01000011">
    <property type="protein sequence ID" value="EID74354.1"/>
    <property type="molecule type" value="Genomic_DNA"/>
</dbReference>
<dbReference type="PATRIC" id="fig|946077.3.peg.1816"/>
<dbReference type="STRING" id="946077.W5A_08969"/>
<evidence type="ECO:0000313" key="2">
    <source>
        <dbReference type="Proteomes" id="UP000005938"/>
    </source>
</evidence>
<protein>
    <recommendedName>
        <fullName evidence="3">Phosphoribosylpyrophosphate synthetase</fullName>
    </recommendedName>
</protein>
<name>I0WD88_9FLAO</name>
<evidence type="ECO:0008006" key="3">
    <source>
        <dbReference type="Google" id="ProtNLM"/>
    </source>
</evidence>
<dbReference type="Proteomes" id="UP000005938">
    <property type="component" value="Unassembled WGS sequence"/>
</dbReference>
<dbReference type="OrthoDB" id="8418771at2"/>
<keyword evidence="2" id="KW-1185">Reference proteome</keyword>
<sequence length="100" mass="11203">MKVAYETLSEAINALKQEGFTYDYNLQDKGILNSQKKSHIPASDLTVVCVYRFEGNTNPDDNAILYAIETARGEKGLLLDAYGVYAGEISREMLDKLKIH</sequence>
<comment type="caution">
    <text evidence="1">The sequence shown here is derived from an EMBL/GenBank/DDBJ whole genome shotgun (WGS) entry which is preliminary data.</text>
</comment>
<dbReference type="eggNOG" id="ENOG5031TGW">
    <property type="taxonomic scope" value="Bacteria"/>
</dbReference>
<proteinExistence type="predicted"/>
<organism evidence="1 2">
    <name type="scientific">Imtechella halotolerans K1</name>
    <dbReference type="NCBI Taxonomy" id="946077"/>
    <lineage>
        <taxon>Bacteria</taxon>
        <taxon>Pseudomonadati</taxon>
        <taxon>Bacteroidota</taxon>
        <taxon>Flavobacteriia</taxon>
        <taxon>Flavobacteriales</taxon>
        <taxon>Flavobacteriaceae</taxon>
        <taxon>Imtechella</taxon>
    </lineage>
</organism>
<gene>
    <name evidence="1" type="ORF">W5A_08969</name>
</gene>
<dbReference type="RefSeq" id="WP_008239683.1">
    <property type="nucleotide sequence ID" value="NZ_AJJU01000011.1"/>
</dbReference>
<reference evidence="1 2" key="1">
    <citation type="journal article" date="2012" name="J. Bacteriol.">
        <title>Genome Sequence of the Halotolerant Bacterium Imtechella halotolerans K1T.</title>
        <authorList>
            <person name="Kumar S."/>
            <person name="Vikram S."/>
            <person name="Subramanian S."/>
            <person name="Raghava G.P."/>
            <person name="Pinnaka A.K."/>
        </authorList>
    </citation>
    <scope>NUCLEOTIDE SEQUENCE [LARGE SCALE GENOMIC DNA]</scope>
    <source>
        <strain evidence="1 2">K1</strain>
    </source>
</reference>
<evidence type="ECO:0000313" key="1">
    <source>
        <dbReference type="EMBL" id="EID74354.1"/>
    </source>
</evidence>
<dbReference type="AlphaFoldDB" id="I0WD88"/>